<protein>
    <recommendedName>
        <fullName evidence="8">Photosystem II reaction center protein Y</fullName>
    </recommendedName>
</protein>
<gene>
    <name evidence="8" type="primary">psbY</name>
    <name evidence="10" type="ORF">A2T98_06990</name>
</gene>
<keyword evidence="7 8" id="KW-0604">Photosystem II</keyword>
<dbReference type="HAMAP" id="MF_00717">
    <property type="entry name" value="PSII_PsbY"/>
    <property type="match status" value="1"/>
</dbReference>
<feature type="topological domain" description="Lumenal" evidence="8">
    <location>
        <begin position="26"/>
        <end position="41"/>
    </location>
</feature>
<evidence type="ECO:0000256" key="8">
    <source>
        <dbReference type="HAMAP-Rule" id="MF_00717"/>
    </source>
</evidence>
<keyword evidence="6 8" id="KW-0472">Membrane</keyword>
<evidence type="ECO:0000256" key="9">
    <source>
        <dbReference type="SAM" id="Phobius"/>
    </source>
</evidence>
<evidence type="ECO:0000256" key="2">
    <source>
        <dbReference type="ARBA" id="ARBA00022531"/>
    </source>
</evidence>
<keyword evidence="2 8" id="KW-0602">Photosynthesis</keyword>
<comment type="caution">
    <text evidence="10">The sequence shown here is derived from an EMBL/GenBank/DDBJ whole genome shotgun (WGS) entry which is preliminary data.</text>
</comment>
<dbReference type="Pfam" id="PF06298">
    <property type="entry name" value="PsbY"/>
    <property type="match status" value="1"/>
</dbReference>
<evidence type="ECO:0000313" key="10">
    <source>
        <dbReference type="EMBL" id="KZL50531.1"/>
    </source>
</evidence>
<evidence type="ECO:0000256" key="3">
    <source>
        <dbReference type="ARBA" id="ARBA00022692"/>
    </source>
</evidence>
<dbReference type="RefSeq" id="WP_006195336.1">
    <property type="nucleotide sequence ID" value="NZ_CAWMRI010000080.1"/>
</dbReference>
<comment type="subcellular location">
    <subcellularLocation>
        <location evidence="8">Cellular thylakoid membrane</location>
        <topology evidence="8">Single-pass membrane protein</topology>
    </subcellularLocation>
    <subcellularLocation>
        <location evidence="1">Membrane</location>
    </subcellularLocation>
</comment>
<comment type="function">
    <text evidence="8">Loosely associated component of the core of photosystem II (PSII). PSII is a light-driven water plastoquinone oxidoreductase, using light energy to abstract electrons from H(2)O, generating a proton gradient subsequently used for ATP formation.</text>
</comment>
<dbReference type="GeneID" id="78016036"/>
<evidence type="ECO:0000256" key="7">
    <source>
        <dbReference type="ARBA" id="ARBA00023276"/>
    </source>
</evidence>
<evidence type="ECO:0000256" key="4">
    <source>
        <dbReference type="ARBA" id="ARBA00022989"/>
    </source>
</evidence>
<dbReference type="GO" id="GO:0015979">
    <property type="term" value="P:photosynthesis"/>
    <property type="evidence" value="ECO:0007669"/>
    <property type="project" value="UniProtKB-UniRule"/>
</dbReference>
<proteinExistence type="inferred from homology"/>
<dbReference type="Proteomes" id="UP000076555">
    <property type="component" value="Unassembled WGS sequence"/>
</dbReference>
<sequence length="41" mass="4417">MDIDYRIAVVIAPIAIAASWAAFNIGAAALRQVQNFLNKEA</sequence>
<dbReference type="InterPro" id="IPR009388">
    <property type="entry name" value="PSII_PsbY"/>
</dbReference>
<name>A0A161XL88_NODSP</name>
<keyword evidence="3 8" id="KW-0812">Transmembrane</keyword>
<reference evidence="10 11" key="1">
    <citation type="submission" date="2016-04" db="EMBL/GenBank/DDBJ databases">
        <title>Draft Genome Assembly of the Bloom-forming Cyanobacterium Nodularia spumigena Strain CENA596 in Shrimp Production Ponds.</title>
        <authorList>
            <person name="Popin R.V."/>
            <person name="Rigonato J."/>
            <person name="Abreu V.A."/>
            <person name="Andreote A.P."/>
            <person name="Silveira S.B."/>
            <person name="Odebrecht C."/>
            <person name="Fiore M.F."/>
        </authorList>
    </citation>
    <scope>NUCLEOTIDE SEQUENCE [LARGE SCALE GENOMIC DNA]</scope>
    <source>
        <strain evidence="10 11">CENA596</strain>
    </source>
</reference>
<dbReference type="EMBL" id="LWAJ01000080">
    <property type="protein sequence ID" value="KZL50531.1"/>
    <property type="molecule type" value="Genomic_DNA"/>
</dbReference>
<dbReference type="GO" id="GO:0030145">
    <property type="term" value="F:manganese ion binding"/>
    <property type="evidence" value="ECO:0007669"/>
    <property type="project" value="InterPro"/>
</dbReference>
<organism evidence="10 11">
    <name type="scientific">Nodularia spumigena CENA596</name>
    <dbReference type="NCBI Taxonomy" id="1819295"/>
    <lineage>
        <taxon>Bacteria</taxon>
        <taxon>Bacillati</taxon>
        <taxon>Cyanobacteriota</taxon>
        <taxon>Cyanophyceae</taxon>
        <taxon>Nostocales</taxon>
        <taxon>Nodulariaceae</taxon>
        <taxon>Nodularia</taxon>
    </lineage>
</organism>
<feature type="transmembrane region" description="Helical" evidence="9">
    <location>
        <begin position="6"/>
        <end position="30"/>
    </location>
</feature>
<evidence type="ECO:0000256" key="1">
    <source>
        <dbReference type="ARBA" id="ARBA00004370"/>
    </source>
</evidence>
<dbReference type="AlphaFoldDB" id="A0A161XL88"/>
<dbReference type="NCBIfam" id="NF009711">
    <property type="entry name" value="PRK13240.1"/>
    <property type="match status" value="1"/>
</dbReference>
<accession>A0A161XL88</accession>
<comment type="similarity">
    <text evidence="8">Belongs to the PsbY family.</text>
</comment>
<evidence type="ECO:0000256" key="5">
    <source>
        <dbReference type="ARBA" id="ARBA00023078"/>
    </source>
</evidence>
<keyword evidence="5 8" id="KW-0793">Thylakoid</keyword>
<feature type="topological domain" description="Lumenal" evidence="8">
    <location>
        <begin position="1"/>
        <end position="6"/>
    </location>
</feature>
<evidence type="ECO:0000256" key="6">
    <source>
        <dbReference type="ARBA" id="ARBA00023136"/>
    </source>
</evidence>
<dbReference type="GO" id="GO:0009523">
    <property type="term" value="C:photosystem II"/>
    <property type="evidence" value="ECO:0007669"/>
    <property type="project" value="UniProtKB-KW"/>
</dbReference>
<keyword evidence="4 8" id="KW-1133">Transmembrane helix</keyword>
<evidence type="ECO:0000313" key="11">
    <source>
        <dbReference type="Proteomes" id="UP000076555"/>
    </source>
</evidence>
<dbReference type="GO" id="GO:0031676">
    <property type="term" value="C:plasma membrane-derived thylakoid membrane"/>
    <property type="evidence" value="ECO:0007669"/>
    <property type="project" value="UniProtKB-SubCell"/>
</dbReference>
<comment type="subunit">
    <text evidence="8">PSII is composed of 1 copy each of membrane proteins PsbA, PsbB, PsbC, PsbD, PsbE, PsbF, PsbH, PsbI, PsbJ, PsbK, PsbL, PsbM, PsbT, PsbX, PsbY, PsbZ, Psb30/Ycf12, peripheral proteins PsbO, CyanoQ (PsbQ), PsbU, PsbV and a large number of cofactors. It forms dimeric complexes.</text>
</comment>